<gene>
    <name evidence="2" type="ORF">IMSHALPRED_007939</name>
</gene>
<name>A0A8H3FP04_9LECA</name>
<comment type="caution">
    <text evidence="2">The sequence shown here is derived from an EMBL/GenBank/DDBJ whole genome shotgun (WGS) entry which is preliminary data.</text>
</comment>
<dbReference type="AlphaFoldDB" id="A0A8H3FP04"/>
<evidence type="ECO:0000313" key="3">
    <source>
        <dbReference type="Proteomes" id="UP000664534"/>
    </source>
</evidence>
<feature type="region of interest" description="Disordered" evidence="1">
    <location>
        <begin position="97"/>
        <end position="133"/>
    </location>
</feature>
<accession>A0A8H3FP04</accession>
<reference evidence="2" key="1">
    <citation type="submission" date="2021-03" db="EMBL/GenBank/DDBJ databases">
        <authorList>
            <person name="Tagirdzhanova G."/>
        </authorList>
    </citation>
    <scope>NUCLEOTIDE SEQUENCE</scope>
</reference>
<proteinExistence type="predicted"/>
<protein>
    <submittedName>
        <fullName evidence="2">Uncharacterized protein</fullName>
    </submittedName>
</protein>
<evidence type="ECO:0000313" key="2">
    <source>
        <dbReference type="EMBL" id="CAF9929561.1"/>
    </source>
</evidence>
<dbReference type="OrthoDB" id="5375766at2759"/>
<sequence>MVAINSQIYAILESVESDVFAQLGNLAANFSLPQTQPTGEEIFLSVLGSIGTVIGVLIPLTSVGVATTALVDAATVASAAEKGSAALAEGEAANLPKSLSQPAVDPPVDPSPDAINPVSNPIQDPPEPPAGPKVEITLTPTGNNPKIGNPTFIGNGLWVAPGVLTNMGNTVWADLRPQSNALTLVDTVQANVGNYFYNQKNITYGNNNYLGANQADGSWTDIQVAWTLLNLHAEGTFIAAQWSTQIFENLLSADIISREINGLWRTTGANTYISYTFLDDDVNSTKCFGTSPAPSATGGPGDQNGPASTRYCADGGVYYLNKLSQTDANTATIAAPNGFDSLLNFGIYPYFPSSGSARAYRAVNPDSSLTPVYDTPGAEAAYNAYVGNFVVNNTANLMNLIGQTPGTWSLPVCDQGYNTWTYDWSNAGGLQLADPDDFAMPCACGYQGTGTASFYALLSFTPQTISWIASACATLLLNVAEGLPATTTANIGWNAIAGGAPKTIVYDAANTITAPNSLPTLLCQLGHNVSGSGTGCPNKPPEAQGQSECALHPNECGKRV</sequence>
<keyword evidence="3" id="KW-1185">Reference proteome</keyword>
<organism evidence="2 3">
    <name type="scientific">Imshaugia aleurites</name>
    <dbReference type="NCBI Taxonomy" id="172621"/>
    <lineage>
        <taxon>Eukaryota</taxon>
        <taxon>Fungi</taxon>
        <taxon>Dikarya</taxon>
        <taxon>Ascomycota</taxon>
        <taxon>Pezizomycotina</taxon>
        <taxon>Lecanoromycetes</taxon>
        <taxon>OSLEUM clade</taxon>
        <taxon>Lecanoromycetidae</taxon>
        <taxon>Lecanorales</taxon>
        <taxon>Lecanorineae</taxon>
        <taxon>Parmeliaceae</taxon>
        <taxon>Imshaugia</taxon>
    </lineage>
</organism>
<evidence type="ECO:0000256" key="1">
    <source>
        <dbReference type="SAM" id="MobiDB-lite"/>
    </source>
</evidence>
<dbReference type="EMBL" id="CAJPDT010000054">
    <property type="protein sequence ID" value="CAF9929561.1"/>
    <property type="molecule type" value="Genomic_DNA"/>
</dbReference>
<dbReference type="Proteomes" id="UP000664534">
    <property type="component" value="Unassembled WGS sequence"/>
</dbReference>